<dbReference type="EMBL" id="BSVA01000001">
    <property type="protein sequence ID" value="GMA89573.1"/>
    <property type="molecule type" value="Genomic_DNA"/>
</dbReference>
<proteinExistence type="predicted"/>
<keyword evidence="3" id="KW-1185">Reference proteome</keyword>
<dbReference type="Pfam" id="PF25873">
    <property type="entry name" value="WHD_MalT"/>
    <property type="match status" value="1"/>
</dbReference>
<evidence type="ECO:0000259" key="1">
    <source>
        <dbReference type="Pfam" id="PF25873"/>
    </source>
</evidence>
<dbReference type="InterPro" id="IPR059106">
    <property type="entry name" value="WHD_MalT"/>
</dbReference>
<gene>
    <name evidence="2" type="ORF">GCM10025869_01020</name>
</gene>
<reference evidence="3" key="1">
    <citation type="journal article" date="2019" name="Int. J. Syst. Evol. Microbiol.">
        <title>The Global Catalogue of Microorganisms (GCM) 10K type strain sequencing project: providing services to taxonomists for standard genome sequencing and annotation.</title>
        <authorList>
            <consortium name="The Broad Institute Genomics Platform"/>
            <consortium name="The Broad Institute Genome Sequencing Center for Infectious Disease"/>
            <person name="Wu L."/>
            <person name="Ma J."/>
        </authorList>
    </citation>
    <scope>NUCLEOTIDE SEQUENCE [LARGE SCALE GENOMIC DNA]</scope>
    <source>
        <strain evidence="3">NBRC 108755</strain>
    </source>
</reference>
<evidence type="ECO:0000313" key="3">
    <source>
        <dbReference type="Proteomes" id="UP001157069"/>
    </source>
</evidence>
<evidence type="ECO:0000313" key="2">
    <source>
        <dbReference type="EMBL" id="GMA89573.1"/>
    </source>
</evidence>
<protein>
    <recommendedName>
        <fullName evidence="1">MalT-like winged helix domain-containing protein</fullName>
    </recommendedName>
</protein>
<feature type="domain" description="MalT-like winged helix" evidence="1">
    <location>
        <begin position="71"/>
        <end position="138"/>
    </location>
</feature>
<sequence>MGTLIAQQIGIADERLALSVMHATRGFALTVRAVMLALSQLGRIPHADSIEWNSMVAARWESLLPDDVPLRFVTDTSVPPYVDIELATNLTGHPDARGLLDLLERNGFGRWIPYARQRPVFQYAEIIRDTFRARAAADADRFSVACASTARWLFDNGEVDRALAFAIEEATTPSPTAPS</sequence>
<dbReference type="RefSeq" id="WP_284296906.1">
    <property type="nucleotide sequence ID" value="NZ_BSVA01000001.1"/>
</dbReference>
<accession>A0ABQ6JNE3</accession>
<comment type="caution">
    <text evidence="2">The sequence shown here is derived from an EMBL/GenBank/DDBJ whole genome shotgun (WGS) entry which is preliminary data.</text>
</comment>
<organism evidence="2 3">
    <name type="scientific">Homoserinibacter gongjuensis</name>
    <dbReference type="NCBI Taxonomy" id="1162968"/>
    <lineage>
        <taxon>Bacteria</taxon>
        <taxon>Bacillati</taxon>
        <taxon>Actinomycetota</taxon>
        <taxon>Actinomycetes</taxon>
        <taxon>Micrococcales</taxon>
        <taxon>Microbacteriaceae</taxon>
        <taxon>Homoserinibacter</taxon>
    </lineage>
</organism>
<name>A0ABQ6JNE3_9MICO</name>
<dbReference type="Proteomes" id="UP001157069">
    <property type="component" value="Unassembled WGS sequence"/>
</dbReference>